<dbReference type="RefSeq" id="XP_046595396.1">
    <property type="nucleotide sequence ID" value="XM_046739440.1"/>
</dbReference>
<sequence length="712" mass="79074">MGFPTFDSRKELAPIRETGRKKFEFWNMAVVAMMAIGIGLLLATYVLAGSSTREKSVQDSNEASEISGLNFGQNTTDENLTLINQRLLPMSQIYCRIETNCVVTCSRIPAASSPGIIATVFMDSEYKRQCAEKELVEELVFDNCRFPSNELSSEWLPIKFRLRKLTLRRCGLTAIDVDAFRSKPFQELRGLAIIGNRINALRKSLFDGLTSLEELAIVDNSIVLPEPELLVGTANSLQILQLDNAIRGERTLTKVIGSRPLRRVIVLSLTRNRLPKLSRNIFKGVPNVQSVHLTDSGVSMIEPGALDPFSRSIRQLFLARNNLTYLPTNAFSRILRSNPNFRVTLANNDWNCSCGLNWLKNLTTILIDVPRCSRPDRNAMLSFTEADFCEQSDRPSTAVLESTDEPVKGDPESMTLTCDQKDQEADTRTTRRLLSVREFIVRTGYPGFFLSQVTNGSVHVVVGSEATSYTLVWFVKDLEDIEPQSVKCVTDVAGSVTLTELQPGLVYIVCLLDRNNGDLTSPFNCQSIQMPNKESGRLWLTDEAKTPIIGGLTVVLVVVCVSGAMGSYCIVRRNPRLLKGSKRIIMVNHRAADAIVLPADCRLDSLSNTGSFARVPGPTVSSSRSSTTSYVSGIQPTRMQLLSWRIGRIREILACDNPNKFNAEIPPPLPPPRNKSVVPSLSRSLEEAGTGLQERERSRSVSDFRTNEEEVL</sequence>
<keyword evidence="6" id="KW-1185">Reference proteome</keyword>
<evidence type="ECO:0000256" key="2">
    <source>
        <dbReference type="ARBA" id="ARBA00022729"/>
    </source>
</evidence>
<dbReference type="PANTHER" id="PTHR24369">
    <property type="entry name" value="ANTIGEN BSP, PUTATIVE-RELATED"/>
    <property type="match status" value="1"/>
</dbReference>
<reference evidence="7" key="1">
    <citation type="submission" date="2025-08" db="UniProtKB">
        <authorList>
            <consortium name="RefSeq"/>
        </authorList>
    </citation>
    <scope>IDENTIFICATION</scope>
    <source>
        <tissue evidence="7">Thorax and Abdomen</tissue>
    </source>
</reference>
<evidence type="ECO:0000313" key="7">
    <source>
        <dbReference type="RefSeq" id="XP_046595396.1"/>
    </source>
</evidence>
<keyword evidence="2" id="KW-0732">Signal</keyword>
<dbReference type="InterPro" id="IPR003591">
    <property type="entry name" value="Leu-rich_rpt_typical-subtyp"/>
</dbReference>
<protein>
    <submittedName>
        <fullName evidence="7">Uncharacterized protein LOC107225314 isoform X1</fullName>
    </submittedName>
</protein>
<feature type="region of interest" description="Disordered" evidence="4">
    <location>
        <begin position="394"/>
        <end position="415"/>
    </location>
</feature>
<dbReference type="SMART" id="SM00369">
    <property type="entry name" value="LRR_TYP"/>
    <property type="match status" value="4"/>
</dbReference>
<evidence type="ECO:0000256" key="5">
    <source>
        <dbReference type="SAM" id="Phobius"/>
    </source>
</evidence>
<evidence type="ECO:0000256" key="3">
    <source>
        <dbReference type="ARBA" id="ARBA00022737"/>
    </source>
</evidence>
<feature type="compositionally biased region" description="Basic and acidic residues" evidence="4">
    <location>
        <begin position="693"/>
        <end position="712"/>
    </location>
</feature>
<keyword evidence="5" id="KW-0812">Transmembrane</keyword>
<keyword evidence="5" id="KW-1133">Transmembrane helix</keyword>
<feature type="transmembrane region" description="Helical" evidence="5">
    <location>
        <begin position="548"/>
        <end position="571"/>
    </location>
</feature>
<name>A0ABM3G537_NEOLC</name>
<keyword evidence="3" id="KW-0677">Repeat</keyword>
<evidence type="ECO:0000313" key="6">
    <source>
        <dbReference type="Proteomes" id="UP000829291"/>
    </source>
</evidence>
<dbReference type="Pfam" id="PF13855">
    <property type="entry name" value="LRR_8"/>
    <property type="match status" value="1"/>
</dbReference>
<keyword evidence="5" id="KW-0472">Membrane</keyword>
<gene>
    <name evidence="7" type="primary">LOC107225314</name>
</gene>
<dbReference type="Gene3D" id="3.80.10.10">
    <property type="entry name" value="Ribonuclease Inhibitor"/>
    <property type="match status" value="2"/>
</dbReference>
<feature type="transmembrane region" description="Helical" evidence="5">
    <location>
        <begin position="25"/>
        <end position="48"/>
    </location>
</feature>
<dbReference type="InterPro" id="IPR001611">
    <property type="entry name" value="Leu-rich_rpt"/>
</dbReference>
<dbReference type="InterPro" id="IPR032675">
    <property type="entry name" value="LRR_dom_sf"/>
</dbReference>
<dbReference type="GeneID" id="107225314"/>
<proteinExistence type="predicted"/>
<evidence type="ECO:0000256" key="1">
    <source>
        <dbReference type="ARBA" id="ARBA00022614"/>
    </source>
</evidence>
<accession>A0ABM3G537</accession>
<dbReference type="InterPro" id="IPR050541">
    <property type="entry name" value="LRR_TM_domain-containing"/>
</dbReference>
<dbReference type="SUPFAM" id="SSF52058">
    <property type="entry name" value="L domain-like"/>
    <property type="match status" value="1"/>
</dbReference>
<keyword evidence="1" id="KW-0433">Leucine-rich repeat</keyword>
<feature type="region of interest" description="Disordered" evidence="4">
    <location>
        <begin position="662"/>
        <end position="712"/>
    </location>
</feature>
<evidence type="ECO:0000256" key="4">
    <source>
        <dbReference type="SAM" id="MobiDB-lite"/>
    </source>
</evidence>
<dbReference type="Proteomes" id="UP000829291">
    <property type="component" value="Chromosome 5"/>
</dbReference>
<dbReference type="PANTHER" id="PTHR24369:SF210">
    <property type="entry name" value="CHAOPTIN-RELATED"/>
    <property type="match status" value="1"/>
</dbReference>
<organism evidence="6 7">
    <name type="scientific">Neodiprion lecontei</name>
    <name type="common">Redheaded pine sawfly</name>
    <dbReference type="NCBI Taxonomy" id="441921"/>
    <lineage>
        <taxon>Eukaryota</taxon>
        <taxon>Metazoa</taxon>
        <taxon>Ecdysozoa</taxon>
        <taxon>Arthropoda</taxon>
        <taxon>Hexapoda</taxon>
        <taxon>Insecta</taxon>
        <taxon>Pterygota</taxon>
        <taxon>Neoptera</taxon>
        <taxon>Endopterygota</taxon>
        <taxon>Hymenoptera</taxon>
        <taxon>Tenthredinoidea</taxon>
        <taxon>Diprionidae</taxon>
        <taxon>Diprioninae</taxon>
        <taxon>Neodiprion</taxon>
    </lineage>
</organism>